<dbReference type="CTD" id="9197"/>
<dbReference type="PANTHER" id="PTHR12778">
    <property type="entry name" value="SOLUTE CARRIER FAMILY 33 ACETYL-COA TRANSPORTER -RELATED"/>
    <property type="match status" value="1"/>
</dbReference>
<dbReference type="Pfam" id="PF13000">
    <property type="entry name" value="Acatn"/>
    <property type="match status" value="2"/>
</dbReference>
<name>A0AAJ7TI32_PETMA</name>
<keyword evidence="5" id="KW-0256">Endoplasmic reticulum</keyword>
<feature type="transmembrane region" description="Helical" evidence="15">
    <location>
        <begin position="426"/>
        <end position="448"/>
    </location>
</feature>
<evidence type="ECO:0000256" key="11">
    <source>
        <dbReference type="ARBA" id="ARBA00063974"/>
    </source>
</evidence>
<evidence type="ECO:0000256" key="5">
    <source>
        <dbReference type="ARBA" id="ARBA00022824"/>
    </source>
</evidence>
<feature type="transmembrane region" description="Helical" evidence="15">
    <location>
        <begin position="460"/>
        <end position="486"/>
    </location>
</feature>
<comment type="subcellular location">
    <subcellularLocation>
        <location evidence="1">Endoplasmic reticulum membrane</location>
        <topology evidence="1">Multi-pass membrane protein</topology>
    </subcellularLocation>
</comment>
<feature type="transmembrane region" description="Helical" evidence="15">
    <location>
        <begin position="164"/>
        <end position="184"/>
    </location>
</feature>
<dbReference type="FunFam" id="1.20.1250.20:FF:000287">
    <property type="entry name" value="acetyl-coenzyme A transporter 1 isoform X1"/>
    <property type="match status" value="1"/>
</dbReference>
<evidence type="ECO:0000256" key="2">
    <source>
        <dbReference type="ARBA" id="ARBA00022448"/>
    </source>
</evidence>
<dbReference type="InterPro" id="IPR004752">
    <property type="entry name" value="AmpG_permease/AT-1"/>
</dbReference>
<feature type="region of interest" description="Disordered" evidence="14">
    <location>
        <begin position="42"/>
        <end position="62"/>
    </location>
</feature>
<keyword evidence="4 15" id="KW-0812">Transmembrane</keyword>
<keyword evidence="3" id="KW-0597">Phosphoprotein</keyword>
<evidence type="ECO:0000256" key="7">
    <source>
        <dbReference type="ARBA" id="ARBA00023136"/>
    </source>
</evidence>
<evidence type="ECO:0000256" key="6">
    <source>
        <dbReference type="ARBA" id="ARBA00022989"/>
    </source>
</evidence>
<feature type="transmembrane region" description="Helical" evidence="15">
    <location>
        <begin position="302"/>
        <end position="326"/>
    </location>
</feature>
<comment type="subunit">
    <text evidence="11">Homodimerizes.</text>
</comment>
<dbReference type="SUPFAM" id="SSF103473">
    <property type="entry name" value="MFS general substrate transporter"/>
    <property type="match status" value="1"/>
</dbReference>
<comment type="similarity">
    <text evidence="10">Belongs to the SLC33A transporter family.</text>
</comment>
<dbReference type="Proteomes" id="UP001318040">
    <property type="component" value="Chromosome 28"/>
</dbReference>
<feature type="transmembrane region" description="Helical" evidence="15">
    <location>
        <begin position="224"/>
        <end position="245"/>
    </location>
</feature>
<dbReference type="Gene3D" id="1.20.1250.20">
    <property type="entry name" value="MFS general substrate transporter like domains"/>
    <property type="match status" value="2"/>
</dbReference>
<evidence type="ECO:0000256" key="8">
    <source>
        <dbReference type="ARBA" id="ARBA00023180"/>
    </source>
</evidence>
<evidence type="ECO:0000256" key="12">
    <source>
        <dbReference type="ARBA" id="ARBA00074217"/>
    </source>
</evidence>
<protein>
    <recommendedName>
        <fullName evidence="12">Acetyl-coenzyme A transporter 1</fullName>
    </recommendedName>
    <alternativeName>
        <fullName evidence="13">Solute carrier family 33 member 1</fullName>
    </alternativeName>
</protein>
<evidence type="ECO:0000256" key="3">
    <source>
        <dbReference type="ARBA" id="ARBA00022553"/>
    </source>
</evidence>
<evidence type="ECO:0000256" key="4">
    <source>
        <dbReference type="ARBA" id="ARBA00022692"/>
    </source>
</evidence>
<feature type="compositionally biased region" description="Polar residues" evidence="14">
    <location>
        <begin position="1"/>
        <end position="16"/>
    </location>
</feature>
<evidence type="ECO:0000256" key="14">
    <source>
        <dbReference type="SAM" id="MobiDB-lite"/>
    </source>
</evidence>
<feature type="transmembrane region" description="Helical" evidence="15">
    <location>
        <begin position="196"/>
        <end position="212"/>
    </location>
</feature>
<keyword evidence="6 15" id="KW-1133">Transmembrane helix</keyword>
<dbReference type="InterPro" id="IPR024371">
    <property type="entry name" value="AcetylCoA_trans_1-like"/>
</dbReference>
<gene>
    <name evidence="17" type="primary">SLC33A1</name>
</gene>
<organism evidence="16 17">
    <name type="scientific">Petromyzon marinus</name>
    <name type="common">Sea lamprey</name>
    <dbReference type="NCBI Taxonomy" id="7757"/>
    <lineage>
        <taxon>Eukaryota</taxon>
        <taxon>Metazoa</taxon>
        <taxon>Chordata</taxon>
        <taxon>Craniata</taxon>
        <taxon>Vertebrata</taxon>
        <taxon>Cyclostomata</taxon>
        <taxon>Hyperoartia</taxon>
        <taxon>Petromyzontiformes</taxon>
        <taxon>Petromyzontidae</taxon>
        <taxon>Petromyzon</taxon>
    </lineage>
</organism>
<feature type="region of interest" description="Disordered" evidence="14">
    <location>
        <begin position="75"/>
        <end position="118"/>
    </location>
</feature>
<keyword evidence="2" id="KW-0813">Transport</keyword>
<keyword evidence="16" id="KW-1185">Reference proteome</keyword>
<dbReference type="GO" id="GO:0008521">
    <property type="term" value="F:acetyl-CoA transmembrane transporter activity"/>
    <property type="evidence" value="ECO:0007669"/>
    <property type="project" value="InterPro"/>
</dbReference>
<proteinExistence type="inferred from homology"/>
<dbReference type="PANTHER" id="PTHR12778:SF9">
    <property type="entry name" value="ACETYL-COENZYME A TRANSPORTER 1"/>
    <property type="match status" value="1"/>
</dbReference>
<keyword evidence="8" id="KW-0325">Glycoprotein</keyword>
<evidence type="ECO:0000256" key="13">
    <source>
        <dbReference type="ARBA" id="ARBA00075956"/>
    </source>
</evidence>
<dbReference type="GO" id="GO:0035348">
    <property type="term" value="P:acetyl-CoA transmembrane transport"/>
    <property type="evidence" value="ECO:0007669"/>
    <property type="project" value="InterPro"/>
</dbReference>
<evidence type="ECO:0000256" key="10">
    <source>
        <dbReference type="ARBA" id="ARBA00061205"/>
    </source>
</evidence>
<evidence type="ECO:0000256" key="1">
    <source>
        <dbReference type="ARBA" id="ARBA00004477"/>
    </source>
</evidence>
<reference evidence="17" key="1">
    <citation type="submission" date="2025-08" db="UniProtKB">
        <authorList>
            <consortium name="RefSeq"/>
        </authorList>
    </citation>
    <scope>IDENTIFICATION</scope>
    <source>
        <tissue evidence="17">Sperm</tissue>
    </source>
</reference>
<feature type="region of interest" description="Disordered" evidence="14">
    <location>
        <begin position="1"/>
        <end position="30"/>
    </location>
</feature>
<dbReference type="InterPro" id="IPR036259">
    <property type="entry name" value="MFS_trans_sf"/>
</dbReference>
<accession>A0AAJ7TI32</accession>
<dbReference type="AlphaFoldDB" id="A0AAJ7TI32"/>
<sequence>MLQLPTSKHNLQTKETVVSVPPEDPSRDASLVSPLHLAMSAAASNRKRGHRRTLSWTPDTRLDGLDEGSARLPLIQHDGAVSGSDGFSGSARMDGAQERPSGSPSGDATDVGLASRGRGSVRGEGRTIALLFFLYVLQGIPLGLAGSVPMVLQSRGISYKDQALFSFVFWPFSLKLLWAPLVDAVYSRRFGRRKSWLVPTQYLLGGFMLLLARHVDHLLEGPHIMMLTATFFLFEFLAATQDIAVDGWALTMLSKENVGHASTCNSVGQTAGYFLGNVLFLALESPEFCNTYLRFSPQPTGIVTLADFLHFWGLVFLVSTTLVALLKSERPDGHDEQTHAEGVGVLATYRQLLSIVKLPSVRTFAILLLTCKVGFSAADAVTGLKLIEEGVPKAQLALLALPMVPLQIVLPLLISKYTAGPRPLDIMLKAMPYRLLMGLGFALLVWWTPSVKSESGFPSYYYGIILLAYALHQVAVYSMFVAVMAFNAKVSDPMIGGTYMTLLNTLSNLGGNWPATLALWMVEPLTSRACAGATGLACDSPGDVQLCVEAGGSCVTTRDGYYVESALCVLLGVLWWLLLGPRMRRLQQLGPSAWQCSRQRP</sequence>
<comment type="catalytic activity">
    <reaction evidence="9">
        <text>acetyl-CoA(in) = acetyl-CoA(out)</text>
        <dbReference type="Rhea" id="RHEA:75039"/>
        <dbReference type="ChEBI" id="CHEBI:57288"/>
    </reaction>
    <physiologicalReaction direction="left-to-right" evidence="9">
        <dbReference type="Rhea" id="RHEA:75040"/>
    </physiologicalReaction>
</comment>
<feature type="transmembrane region" description="Helical" evidence="15">
    <location>
        <begin position="128"/>
        <end position="152"/>
    </location>
</feature>
<dbReference type="RefSeq" id="XP_032818275.1">
    <property type="nucleotide sequence ID" value="XM_032962384.1"/>
</dbReference>
<evidence type="ECO:0000256" key="9">
    <source>
        <dbReference type="ARBA" id="ARBA00051707"/>
    </source>
</evidence>
<evidence type="ECO:0000256" key="15">
    <source>
        <dbReference type="SAM" id="Phobius"/>
    </source>
</evidence>
<keyword evidence="7 15" id="KW-0472">Membrane</keyword>
<dbReference type="GO" id="GO:0005789">
    <property type="term" value="C:endoplasmic reticulum membrane"/>
    <property type="evidence" value="ECO:0007669"/>
    <property type="project" value="UniProtKB-SubCell"/>
</dbReference>
<dbReference type="KEGG" id="pmrn:116947024"/>
<feature type="transmembrane region" description="Helical" evidence="15">
    <location>
        <begin position="561"/>
        <end position="579"/>
    </location>
</feature>
<evidence type="ECO:0000313" key="16">
    <source>
        <dbReference type="Proteomes" id="UP001318040"/>
    </source>
</evidence>
<feature type="transmembrane region" description="Helical" evidence="15">
    <location>
        <begin position="396"/>
        <end position="414"/>
    </location>
</feature>
<evidence type="ECO:0000313" key="17">
    <source>
        <dbReference type="RefSeq" id="XP_032818275.1"/>
    </source>
</evidence>